<dbReference type="Proteomes" id="UP000298061">
    <property type="component" value="Unassembled WGS sequence"/>
</dbReference>
<name>A0A4Y9ZQU5_9AGAM</name>
<feature type="compositionally biased region" description="Polar residues" evidence="1">
    <location>
        <begin position="125"/>
        <end position="136"/>
    </location>
</feature>
<gene>
    <name evidence="2" type="ORF">EWM64_g7390</name>
</gene>
<feature type="compositionally biased region" description="Basic and acidic residues" evidence="1">
    <location>
        <begin position="139"/>
        <end position="156"/>
    </location>
</feature>
<evidence type="ECO:0000313" key="3">
    <source>
        <dbReference type="Proteomes" id="UP000298061"/>
    </source>
</evidence>
<protein>
    <submittedName>
        <fullName evidence="2">Uncharacterized protein</fullName>
    </submittedName>
</protein>
<dbReference type="OrthoDB" id="3237202at2759"/>
<evidence type="ECO:0000256" key="1">
    <source>
        <dbReference type="SAM" id="MobiDB-lite"/>
    </source>
</evidence>
<evidence type="ECO:0000313" key="2">
    <source>
        <dbReference type="EMBL" id="TFY76624.1"/>
    </source>
</evidence>
<dbReference type="EMBL" id="SFCI01001150">
    <property type="protein sequence ID" value="TFY76624.1"/>
    <property type="molecule type" value="Genomic_DNA"/>
</dbReference>
<sequence>MRKYFDVRVGYGSVTKSRKRQPATWDIVPYDKSQPETWVEFVFSVSSTEFLEGQGLKTRSEIVLPATGVRKLKTSPAANAESESPQSAKTFVSKTAGTSSQKRSAKRDRELSSEADSPSKAPKLTPQSSASSQFPTTAIDRDFFRGSDPEYDRSFEAPDEYAWQYSSPDVDESR</sequence>
<feature type="compositionally biased region" description="Polar residues" evidence="1">
    <location>
        <begin position="81"/>
        <end position="102"/>
    </location>
</feature>
<dbReference type="AlphaFoldDB" id="A0A4Y9ZQU5"/>
<comment type="caution">
    <text evidence="2">The sequence shown here is derived from an EMBL/GenBank/DDBJ whole genome shotgun (WGS) entry which is preliminary data.</text>
</comment>
<feature type="region of interest" description="Disordered" evidence="1">
    <location>
        <begin position="73"/>
        <end position="174"/>
    </location>
</feature>
<reference evidence="2 3" key="1">
    <citation type="submission" date="2019-02" db="EMBL/GenBank/DDBJ databases">
        <title>Genome sequencing of the rare red list fungi Hericium alpestre (H. flagellum).</title>
        <authorList>
            <person name="Buettner E."/>
            <person name="Kellner H."/>
        </authorList>
    </citation>
    <scope>NUCLEOTIDE SEQUENCE [LARGE SCALE GENOMIC DNA]</scope>
    <source>
        <strain evidence="2 3">DSM 108284</strain>
    </source>
</reference>
<proteinExistence type="predicted"/>
<keyword evidence="3" id="KW-1185">Reference proteome</keyword>
<organism evidence="2 3">
    <name type="scientific">Hericium alpestre</name>
    <dbReference type="NCBI Taxonomy" id="135208"/>
    <lineage>
        <taxon>Eukaryota</taxon>
        <taxon>Fungi</taxon>
        <taxon>Dikarya</taxon>
        <taxon>Basidiomycota</taxon>
        <taxon>Agaricomycotina</taxon>
        <taxon>Agaricomycetes</taxon>
        <taxon>Russulales</taxon>
        <taxon>Hericiaceae</taxon>
        <taxon>Hericium</taxon>
    </lineage>
</organism>
<accession>A0A4Y9ZQU5</accession>